<keyword evidence="7 10" id="KW-0535">Nitrogen fixation</keyword>
<dbReference type="Gene3D" id="1.10.238.260">
    <property type="match status" value="1"/>
</dbReference>
<dbReference type="CDD" id="cd07939">
    <property type="entry name" value="DRE_TIM_NifV"/>
    <property type="match status" value="1"/>
</dbReference>
<dbReference type="PROSITE" id="PS00816">
    <property type="entry name" value="AIPM_HOMOCIT_SYNTH_2"/>
    <property type="match status" value="1"/>
</dbReference>
<dbReference type="Pfam" id="PF04319">
    <property type="entry name" value="NifZ"/>
    <property type="match status" value="1"/>
</dbReference>
<dbReference type="NCBIfam" id="TIGR02660">
    <property type="entry name" value="nifV_homocitr"/>
    <property type="match status" value="1"/>
</dbReference>
<dbReference type="AlphaFoldDB" id="A0A7H4MVM6"/>
<dbReference type="GO" id="GO:0004410">
    <property type="term" value="F:homocitrate synthase activity"/>
    <property type="evidence" value="ECO:0007669"/>
    <property type="project" value="UniProtKB-UniRule"/>
</dbReference>
<dbReference type="PROSITE" id="PS50991">
    <property type="entry name" value="PYR_CT"/>
    <property type="match status" value="1"/>
</dbReference>
<dbReference type="SUPFAM" id="SSF51569">
    <property type="entry name" value="Aldolase"/>
    <property type="match status" value="1"/>
</dbReference>
<sequence length="614" mass="66474">MGRVLINDTTLRDGEQSPGVAFRTSEKVAIAEALYAAGITAMEVGTPAMGDEEIARIQLVRRQLPDATLMTWCRMNALEIRQSADLGVDWVDISIPASDKLRQYKLREPLTVLLERLAMFIRLAHTLGLRVCIGCEDASRAGVQALRAIAEVAQQCGAARLRYADTVGLLDPLTTAAQISALREVWSGEIEMHAHNDLGMATANTLAAVSAGATSVNTTILGLGERAGNAALETVALGLERCLGVKTGVHFPALPALCQRVAEAAQRAIDPQQPLVGELVFTHESGVHVAALLRDSESYQSIAPSLMGRSYRLVLGKHSGRQAVNGVFDQMGYHLNAAQINQLLPAIRRFAENWKRSPKDYELVAIYDELCGESALRARGNDGVVLSNSRRGRTSLRRILFPVFRRPLSARAAWPLLPAGAGNLSPQTARRGAAAKPAGGKRPRSLAAGATTACGELSATVSGERNMRPKFTFSEEVRVVRAIRNDGTVAGFAPGALLVRRGSTGFVRDWGVFLQDQIIYQIHFPQSDRIIGCREQELIPITQPWLAGNLQYGDNVACQMALAVNGEVVVAVGQRGRIEATDRGETGDSYTVDFSGRWFRVPAQAITLIEEREE</sequence>
<feature type="compositionally biased region" description="Low complexity" evidence="11">
    <location>
        <begin position="429"/>
        <end position="438"/>
    </location>
</feature>
<dbReference type="GO" id="GO:0009399">
    <property type="term" value="P:nitrogen fixation"/>
    <property type="evidence" value="ECO:0007669"/>
    <property type="project" value="UniProtKB-UniRule"/>
</dbReference>
<evidence type="ECO:0000256" key="3">
    <source>
        <dbReference type="ARBA" id="ARBA00008027"/>
    </source>
</evidence>
<evidence type="ECO:0000259" key="12">
    <source>
        <dbReference type="PROSITE" id="PS50991"/>
    </source>
</evidence>
<evidence type="ECO:0000256" key="6">
    <source>
        <dbReference type="ARBA" id="ARBA00022679"/>
    </source>
</evidence>
<dbReference type="InterPro" id="IPR013477">
    <property type="entry name" value="NifV/FrbC"/>
</dbReference>
<name>A0A7H4MVM6_9ENTR</name>
<evidence type="ECO:0000313" key="14">
    <source>
        <dbReference type="Proteomes" id="UP000255050"/>
    </source>
</evidence>
<reference evidence="13 14" key="1">
    <citation type="submission" date="2018-06" db="EMBL/GenBank/DDBJ databases">
        <authorList>
            <consortium name="Pathogen Informatics"/>
            <person name="Doyle S."/>
        </authorList>
    </citation>
    <scope>NUCLEOTIDE SEQUENCE [LARGE SCALE GENOMIC DNA]</scope>
    <source>
        <strain evidence="13 14">NCTC11694</strain>
    </source>
</reference>
<protein>
    <recommendedName>
        <fullName evidence="5 10">Homocitrate synthase</fullName>
        <ecNumber evidence="4 10">2.3.3.14</ecNumber>
    </recommendedName>
</protein>
<feature type="region of interest" description="Disordered" evidence="11">
    <location>
        <begin position="425"/>
        <end position="447"/>
    </location>
</feature>
<comment type="catalytic activity">
    <reaction evidence="8 10">
        <text>acetyl-CoA + 2-oxoglutarate + H2O = (2R)-homocitrate + CoA + H(+)</text>
        <dbReference type="Rhea" id="RHEA:12929"/>
        <dbReference type="ChEBI" id="CHEBI:15377"/>
        <dbReference type="ChEBI" id="CHEBI:15378"/>
        <dbReference type="ChEBI" id="CHEBI:16810"/>
        <dbReference type="ChEBI" id="CHEBI:57287"/>
        <dbReference type="ChEBI" id="CHEBI:57288"/>
        <dbReference type="ChEBI" id="CHEBI:58884"/>
        <dbReference type="EC" id="2.3.3.14"/>
    </reaction>
</comment>
<evidence type="ECO:0000256" key="10">
    <source>
        <dbReference type="RuleBase" id="RU367143"/>
    </source>
</evidence>
<keyword evidence="13" id="KW-0012">Acyltransferase</keyword>
<comment type="similarity">
    <text evidence="2 9">Belongs to the alpha-IPM synthase/homocitrate synthase family.</text>
</comment>
<evidence type="ECO:0000256" key="2">
    <source>
        <dbReference type="ARBA" id="ARBA00006154"/>
    </source>
</evidence>
<evidence type="ECO:0000313" key="13">
    <source>
        <dbReference type="EMBL" id="STT07139.1"/>
    </source>
</evidence>
<dbReference type="PROSITE" id="PS00815">
    <property type="entry name" value="AIPM_HOMOCIT_SYNTH_1"/>
    <property type="match status" value="1"/>
</dbReference>
<gene>
    <name evidence="13" type="primary">leuA_3</name>
    <name evidence="13" type="ORF">NCTC11694_06739</name>
</gene>
<evidence type="ECO:0000256" key="5">
    <source>
        <dbReference type="ARBA" id="ARBA00020735"/>
    </source>
</evidence>
<dbReference type="Gene3D" id="3.20.20.70">
    <property type="entry name" value="Aldolase class I"/>
    <property type="match status" value="1"/>
</dbReference>
<proteinExistence type="inferred from homology"/>
<dbReference type="Proteomes" id="UP000255050">
    <property type="component" value="Unassembled WGS sequence"/>
</dbReference>
<evidence type="ECO:0000256" key="9">
    <source>
        <dbReference type="RuleBase" id="RU003523"/>
    </source>
</evidence>
<evidence type="ECO:0000256" key="7">
    <source>
        <dbReference type="ARBA" id="ARBA00023231"/>
    </source>
</evidence>
<keyword evidence="6 9" id="KW-0808">Transferase</keyword>
<dbReference type="PANTHER" id="PTHR42880">
    <property type="entry name" value="HOMOCITRATE SYNTHASE"/>
    <property type="match status" value="1"/>
</dbReference>
<dbReference type="InterPro" id="IPR000891">
    <property type="entry name" value="PYR_CT"/>
</dbReference>
<dbReference type="InterPro" id="IPR013785">
    <property type="entry name" value="Aldolase_TIM"/>
</dbReference>
<comment type="function">
    <text evidence="1 10">This protein is a Fe-Mo-cofactor biosynthetic component.</text>
</comment>
<evidence type="ECO:0000256" key="1">
    <source>
        <dbReference type="ARBA" id="ARBA00003050"/>
    </source>
</evidence>
<organism evidence="13 14">
    <name type="scientific">Klebsiella michiganensis</name>
    <dbReference type="NCBI Taxonomy" id="1134687"/>
    <lineage>
        <taxon>Bacteria</taxon>
        <taxon>Pseudomonadati</taxon>
        <taxon>Pseudomonadota</taxon>
        <taxon>Gammaproteobacteria</taxon>
        <taxon>Enterobacterales</taxon>
        <taxon>Enterobacteriaceae</taxon>
        <taxon>Klebsiella/Raoultella group</taxon>
        <taxon>Klebsiella</taxon>
    </lineage>
</organism>
<dbReference type="InterPro" id="IPR002034">
    <property type="entry name" value="AIPM/Hcit_synth_CS"/>
</dbReference>
<accession>A0A7H4MVM6</accession>
<dbReference type="GO" id="GO:0019752">
    <property type="term" value="P:carboxylic acid metabolic process"/>
    <property type="evidence" value="ECO:0007669"/>
    <property type="project" value="UniProtKB-UniRule"/>
</dbReference>
<dbReference type="Pfam" id="PF22617">
    <property type="entry name" value="HCS_D2"/>
    <property type="match status" value="1"/>
</dbReference>
<dbReference type="Pfam" id="PF00682">
    <property type="entry name" value="HMGL-like"/>
    <property type="match status" value="1"/>
</dbReference>
<dbReference type="PANTHER" id="PTHR42880:SF1">
    <property type="entry name" value="ISOPROPYLMALATE_HOMOCITRATE_CITRAMALATE SYNTHASE FAMILY PROTEIN"/>
    <property type="match status" value="1"/>
</dbReference>
<comment type="caution">
    <text evidence="13">The sequence shown here is derived from an EMBL/GenBank/DDBJ whole genome shotgun (WGS) entry which is preliminary data.</text>
</comment>
<feature type="domain" description="Pyruvate carboxyltransferase" evidence="12">
    <location>
        <begin position="4"/>
        <end position="255"/>
    </location>
</feature>
<evidence type="ECO:0000256" key="8">
    <source>
        <dbReference type="ARBA" id="ARBA00048019"/>
    </source>
</evidence>
<evidence type="ECO:0000256" key="11">
    <source>
        <dbReference type="SAM" id="MobiDB-lite"/>
    </source>
</evidence>
<evidence type="ECO:0000256" key="4">
    <source>
        <dbReference type="ARBA" id="ARBA00012974"/>
    </source>
</evidence>
<dbReference type="InterPro" id="IPR007415">
    <property type="entry name" value="Nitrogenase_MoFe_mat_NifZ"/>
</dbReference>
<dbReference type="EMBL" id="UGJR01000006">
    <property type="protein sequence ID" value="STT07139.1"/>
    <property type="molecule type" value="Genomic_DNA"/>
</dbReference>
<dbReference type="InterPro" id="IPR054691">
    <property type="entry name" value="LeuA/HCS_post-cat"/>
</dbReference>
<dbReference type="EC" id="2.3.3.14" evidence="4 10"/>
<comment type="similarity">
    <text evidence="3">Belongs to the NifZ family.</text>
</comment>